<dbReference type="AlphaFoldDB" id="A0A0F9YU79"/>
<gene>
    <name evidence="2" type="ORF">LCGC14_0042820</name>
</gene>
<comment type="caution">
    <text evidence="2">The sequence shown here is derived from an EMBL/GenBank/DDBJ whole genome shotgun (WGS) entry which is preliminary data.</text>
</comment>
<name>A0A0F9YU79_9ZZZZ</name>
<keyword evidence="1" id="KW-0812">Transmembrane</keyword>
<feature type="transmembrane region" description="Helical" evidence="1">
    <location>
        <begin position="40"/>
        <end position="63"/>
    </location>
</feature>
<reference evidence="2" key="1">
    <citation type="journal article" date="2015" name="Nature">
        <title>Complex archaea that bridge the gap between prokaryotes and eukaryotes.</title>
        <authorList>
            <person name="Spang A."/>
            <person name="Saw J.H."/>
            <person name="Jorgensen S.L."/>
            <person name="Zaremba-Niedzwiedzka K."/>
            <person name="Martijn J."/>
            <person name="Lind A.E."/>
            <person name="van Eijk R."/>
            <person name="Schleper C."/>
            <person name="Guy L."/>
            <person name="Ettema T.J."/>
        </authorList>
    </citation>
    <scope>NUCLEOTIDE SEQUENCE</scope>
</reference>
<dbReference type="EMBL" id="LAZR01000009">
    <property type="protein sequence ID" value="KKO08344.1"/>
    <property type="molecule type" value="Genomic_DNA"/>
</dbReference>
<sequence length="82" mass="9091">MDDDLFERPIWMPWLSVITIVSILVSFACLMVLATGVFPAMYGFAIVGGMAPVIPLIMVLPVLSNEMRLVDSIREGLLKIPR</sequence>
<evidence type="ECO:0000313" key="2">
    <source>
        <dbReference type="EMBL" id="KKO08344.1"/>
    </source>
</evidence>
<proteinExistence type="predicted"/>
<keyword evidence="1" id="KW-0472">Membrane</keyword>
<protein>
    <submittedName>
        <fullName evidence="2">Uncharacterized protein</fullName>
    </submittedName>
</protein>
<organism evidence="2">
    <name type="scientific">marine sediment metagenome</name>
    <dbReference type="NCBI Taxonomy" id="412755"/>
    <lineage>
        <taxon>unclassified sequences</taxon>
        <taxon>metagenomes</taxon>
        <taxon>ecological metagenomes</taxon>
    </lineage>
</organism>
<accession>A0A0F9YU79</accession>
<evidence type="ECO:0000256" key="1">
    <source>
        <dbReference type="SAM" id="Phobius"/>
    </source>
</evidence>
<keyword evidence="1" id="KW-1133">Transmembrane helix</keyword>
<feature type="transmembrane region" description="Helical" evidence="1">
    <location>
        <begin position="12"/>
        <end position="34"/>
    </location>
</feature>